<dbReference type="Proteomes" id="UP001292094">
    <property type="component" value="Unassembled WGS sequence"/>
</dbReference>
<protein>
    <submittedName>
        <fullName evidence="1">Uncharacterized protein</fullName>
    </submittedName>
</protein>
<name>A0AAE1QM32_9EUCA</name>
<evidence type="ECO:0000313" key="1">
    <source>
        <dbReference type="EMBL" id="KAK4328961.1"/>
    </source>
</evidence>
<gene>
    <name evidence="1" type="ORF">Pmani_000653</name>
</gene>
<reference evidence="1" key="1">
    <citation type="submission" date="2023-11" db="EMBL/GenBank/DDBJ databases">
        <title>Genome assemblies of two species of porcelain crab, Petrolisthes cinctipes and Petrolisthes manimaculis (Anomura: Porcellanidae).</title>
        <authorList>
            <person name="Angst P."/>
        </authorList>
    </citation>
    <scope>NUCLEOTIDE SEQUENCE</scope>
    <source>
        <strain evidence="1">PB745_02</strain>
        <tissue evidence="1">Gill</tissue>
    </source>
</reference>
<sequence>MLDGEGRLDSGGSREGWGEMEVMVVGVGDGKVGKWEKMVIERMMVVVVEQDQGMRMKLKGKGLMVER</sequence>
<comment type="caution">
    <text evidence="1">The sequence shown here is derived from an EMBL/GenBank/DDBJ whole genome shotgun (WGS) entry which is preliminary data.</text>
</comment>
<accession>A0AAE1QM32</accession>
<keyword evidence="2" id="KW-1185">Reference proteome</keyword>
<dbReference type="EMBL" id="JAWZYT010000047">
    <property type="protein sequence ID" value="KAK4328961.1"/>
    <property type="molecule type" value="Genomic_DNA"/>
</dbReference>
<dbReference type="AlphaFoldDB" id="A0AAE1QM32"/>
<organism evidence="1 2">
    <name type="scientific">Petrolisthes manimaculis</name>
    <dbReference type="NCBI Taxonomy" id="1843537"/>
    <lineage>
        <taxon>Eukaryota</taxon>
        <taxon>Metazoa</taxon>
        <taxon>Ecdysozoa</taxon>
        <taxon>Arthropoda</taxon>
        <taxon>Crustacea</taxon>
        <taxon>Multicrustacea</taxon>
        <taxon>Malacostraca</taxon>
        <taxon>Eumalacostraca</taxon>
        <taxon>Eucarida</taxon>
        <taxon>Decapoda</taxon>
        <taxon>Pleocyemata</taxon>
        <taxon>Anomura</taxon>
        <taxon>Galatheoidea</taxon>
        <taxon>Porcellanidae</taxon>
        <taxon>Petrolisthes</taxon>
    </lineage>
</organism>
<proteinExistence type="predicted"/>
<evidence type="ECO:0000313" key="2">
    <source>
        <dbReference type="Proteomes" id="UP001292094"/>
    </source>
</evidence>